<dbReference type="Gene3D" id="3.20.20.70">
    <property type="entry name" value="Aldolase class I"/>
    <property type="match status" value="1"/>
</dbReference>
<dbReference type="AlphaFoldDB" id="A0A1W6P212"/>
<accession>A0A1W6P212</accession>
<evidence type="ECO:0000256" key="6">
    <source>
        <dbReference type="HAMAP-Rule" id="MF_01235"/>
    </source>
</evidence>
<dbReference type="Proteomes" id="UP000242447">
    <property type="component" value="Chromosome"/>
</dbReference>
<proteinExistence type="inferred from homology"/>
<dbReference type="Pfam" id="PF04131">
    <property type="entry name" value="NanE"/>
    <property type="match status" value="1"/>
</dbReference>
<evidence type="ECO:0000256" key="2">
    <source>
        <dbReference type="ARBA" id="ARBA00002147"/>
    </source>
</evidence>
<dbReference type="UniPathway" id="UPA00629">
    <property type="reaction ID" value="UER00682"/>
</dbReference>
<keyword evidence="4 6" id="KW-0413">Isomerase</keyword>
<evidence type="ECO:0000256" key="5">
    <source>
        <dbReference type="ARBA" id="ARBA00023277"/>
    </source>
</evidence>
<dbReference type="NCBIfam" id="NF002231">
    <property type="entry name" value="PRK01130.1"/>
    <property type="match status" value="1"/>
</dbReference>
<evidence type="ECO:0000256" key="1">
    <source>
        <dbReference type="ARBA" id="ARBA00000056"/>
    </source>
</evidence>
<dbReference type="KEGG" id="kro:BVG79_02129"/>
<dbReference type="GO" id="GO:0005975">
    <property type="term" value="P:carbohydrate metabolic process"/>
    <property type="evidence" value="ECO:0007669"/>
    <property type="project" value="UniProtKB-UniRule"/>
</dbReference>
<dbReference type="InterPro" id="IPR007260">
    <property type="entry name" value="NanE"/>
</dbReference>
<name>A0A1W6P212_9RHOB</name>
<comment type="pathway">
    <text evidence="3 6">Amino-sugar metabolism; N-acetylneuraminate degradation; D-fructose 6-phosphate from N-acetylneuraminate: step 3/5.</text>
</comment>
<gene>
    <name evidence="6 7" type="primary">nanE</name>
    <name evidence="7" type="ORF">BVG79_02129</name>
</gene>
<dbReference type="STRING" id="92947.BVG79_02129"/>
<protein>
    <recommendedName>
        <fullName evidence="6">Putative N-acetylmannosamine-6-phosphate 2-epimerase</fullName>
        <ecNumber evidence="6">5.1.3.9</ecNumber>
    </recommendedName>
    <alternativeName>
        <fullName evidence="6">ManNAc-6-P epimerase</fullName>
    </alternativeName>
</protein>
<evidence type="ECO:0000256" key="4">
    <source>
        <dbReference type="ARBA" id="ARBA00023235"/>
    </source>
</evidence>
<organism evidence="7 8">
    <name type="scientific">Ketogulonicigenium robustum</name>
    <dbReference type="NCBI Taxonomy" id="92947"/>
    <lineage>
        <taxon>Bacteria</taxon>
        <taxon>Pseudomonadati</taxon>
        <taxon>Pseudomonadota</taxon>
        <taxon>Alphaproteobacteria</taxon>
        <taxon>Rhodobacterales</taxon>
        <taxon>Roseobacteraceae</taxon>
        <taxon>Ketogulonicigenium</taxon>
    </lineage>
</organism>
<dbReference type="SUPFAM" id="SSF51366">
    <property type="entry name" value="Ribulose-phoshate binding barrel"/>
    <property type="match status" value="1"/>
</dbReference>
<comment type="function">
    <text evidence="2 6">Converts N-acetylmannosamine-6-phosphate (ManNAc-6-P) to N-acetylglucosamine-6-phosphate (GlcNAc-6-P).</text>
</comment>
<evidence type="ECO:0000313" key="7">
    <source>
        <dbReference type="EMBL" id="ARO15469.1"/>
    </source>
</evidence>
<evidence type="ECO:0000256" key="3">
    <source>
        <dbReference type="ARBA" id="ARBA00005081"/>
    </source>
</evidence>
<comment type="similarity">
    <text evidence="6">Belongs to the NanE family.</text>
</comment>
<keyword evidence="8" id="KW-1185">Reference proteome</keyword>
<reference evidence="7 8" key="1">
    <citation type="submission" date="2017-02" db="EMBL/GenBank/DDBJ databases">
        <title>Ketogulonicigenium robustum SPU B003 Genome sequencing and assembly.</title>
        <authorList>
            <person name="Li Y."/>
            <person name="Liu L."/>
            <person name="Wang C."/>
            <person name="Zhang M."/>
            <person name="Zhang T."/>
            <person name="Zhang Y."/>
        </authorList>
    </citation>
    <scope>NUCLEOTIDE SEQUENCE [LARGE SCALE GENOMIC DNA]</scope>
    <source>
        <strain evidence="7 8">SPU_B003</strain>
    </source>
</reference>
<keyword evidence="5 6" id="KW-0119">Carbohydrate metabolism</keyword>
<dbReference type="InterPro" id="IPR011060">
    <property type="entry name" value="RibuloseP-bd_barrel"/>
</dbReference>
<dbReference type="EMBL" id="CP019937">
    <property type="protein sequence ID" value="ARO15469.1"/>
    <property type="molecule type" value="Genomic_DNA"/>
</dbReference>
<dbReference type="RefSeq" id="WP_085786865.1">
    <property type="nucleotide sequence ID" value="NZ_CP019937.1"/>
</dbReference>
<dbReference type="GO" id="GO:0005829">
    <property type="term" value="C:cytosol"/>
    <property type="evidence" value="ECO:0007669"/>
    <property type="project" value="TreeGrafter"/>
</dbReference>
<dbReference type="GO" id="GO:0019262">
    <property type="term" value="P:N-acetylneuraminate catabolic process"/>
    <property type="evidence" value="ECO:0007669"/>
    <property type="project" value="UniProtKB-UniRule"/>
</dbReference>
<sequence length="224" mass="23374">MTLFPKGGLIVSCQARADNPLHGPVFMAAMAEAAEDGGAVALRVNGGEDIAAIKAVTHLPVIGILKMFDHDPVYITPTTAAVEYVAEAGADIIAYDATFRARSKGDDPAEVLKRIHDLGKLAFADISTFEEGLAAADAGADFVATTLAGYTAETAETRTIGPDLKLVEQLSSRLSIPVIAEGRYNTPELAASGLNAGAYAVVVGTMITNPREITRSFVQGLQQG</sequence>
<dbReference type="PANTHER" id="PTHR36204:SF1">
    <property type="entry name" value="N-ACETYLMANNOSAMINE-6-PHOSPHATE 2-EPIMERASE-RELATED"/>
    <property type="match status" value="1"/>
</dbReference>
<dbReference type="EC" id="5.1.3.9" evidence="6"/>
<evidence type="ECO:0000313" key="8">
    <source>
        <dbReference type="Proteomes" id="UP000242447"/>
    </source>
</evidence>
<comment type="catalytic activity">
    <reaction evidence="1 6">
        <text>an N-acyl-D-glucosamine 6-phosphate = an N-acyl-D-mannosamine 6-phosphate</text>
        <dbReference type="Rhea" id="RHEA:23932"/>
        <dbReference type="ChEBI" id="CHEBI:57599"/>
        <dbReference type="ChEBI" id="CHEBI:57666"/>
        <dbReference type="EC" id="5.1.3.9"/>
    </reaction>
</comment>
<dbReference type="HAMAP" id="MF_01235">
    <property type="entry name" value="ManNAc6P_epimer"/>
    <property type="match status" value="1"/>
</dbReference>
<dbReference type="OrthoDB" id="9810372at2"/>
<dbReference type="PANTHER" id="PTHR36204">
    <property type="entry name" value="N-ACETYLMANNOSAMINE-6-PHOSPHATE 2-EPIMERASE-RELATED"/>
    <property type="match status" value="1"/>
</dbReference>
<dbReference type="GO" id="GO:0006053">
    <property type="term" value="P:N-acetylmannosamine catabolic process"/>
    <property type="evidence" value="ECO:0007669"/>
    <property type="project" value="TreeGrafter"/>
</dbReference>
<dbReference type="GO" id="GO:0047465">
    <property type="term" value="F:N-acylglucosamine-6-phosphate 2-epimerase activity"/>
    <property type="evidence" value="ECO:0007669"/>
    <property type="project" value="UniProtKB-EC"/>
</dbReference>
<dbReference type="InterPro" id="IPR013785">
    <property type="entry name" value="Aldolase_TIM"/>
</dbReference>